<dbReference type="InterPro" id="IPR050343">
    <property type="entry name" value="RsuA_PseudoU_synthase"/>
</dbReference>
<dbReference type="GO" id="GO:0006396">
    <property type="term" value="P:RNA processing"/>
    <property type="evidence" value="ECO:0007669"/>
    <property type="project" value="UniProtKB-ARBA"/>
</dbReference>
<dbReference type="EC" id="5.4.99.20" evidence="2"/>
<comment type="caution">
    <text evidence="2">The sequence shown here is derived from an EMBL/GenBank/DDBJ whole genome shotgun (WGS) entry which is preliminary data.</text>
</comment>
<keyword evidence="3" id="KW-1185">Reference proteome</keyword>
<reference evidence="2 3" key="1">
    <citation type="submission" date="2020-08" db="EMBL/GenBank/DDBJ databases">
        <title>Genomic Encyclopedia of Type Strains, Phase IV (KMG-IV): sequencing the most valuable type-strain genomes for metagenomic binning, comparative biology and taxonomic classification.</title>
        <authorList>
            <person name="Goeker M."/>
        </authorList>
    </citation>
    <scope>NUCLEOTIDE SEQUENCE [LARGE SCALE GENOMIC DNA]</scope>
    <source>
        <strain evidence="2 3">DSM 19512</strain>
    </source>
</reference>
<dbReference type="InterPro" id="IPR000748">
    <property type="entry name" value="PsdUridine_synth_RsuA/RluB/E/F"/>
</dbReference>
<dbReference type="Pfam" id="PF00849">
    <property type="entry name" value="PseudoU_synth_2"/>
    <property type="match status" value="1"/>
</dbReference>
<dbReference type="SUPFAM" id="SSF55120">
    <property type="entry name" value="Pseudouridine synthase"/>
    <property type="match status" value="1"/>
</dbReference>
<protein>
    <submittedName>
        <fullName evidence="2">23S rRNA pseudouridine2457 synthase</fullName>
        <ecNumber evidence="2">5.4.99.20</ecNumber>
    </submittedName>
</protein>
<dbReference type="PANTHER" id="PTHR47683">
    <property type="entry name" value="PSEUDOURIDINE SYNTHASE FAMILY PROTEIN-RELATED"/>
    <property type="match status" value="1"/>
</dbReference>
<keyword evidence="2" id="KW-0413">Isomerase</keyword>
<dbReference type="EMBL" id="JACIDH010000011">
    <property type="protein sequence ID" value="MBB3880046.1"/>
    <property type="molecule type" value="Genomic_DNA"/>
</dbReference>
<proteinExistence type="predicted"/>
<dbReference type="InterPro" id="IPR006145">
    <property type="entry name" value="PsdUridine_synth_RsuA/RluA"/>
</dbReference>
<accession>A0A7W6AGB2</accession>
<dbReference type="GO" id="GO:0003723">
    <property type="term" value="F:RNA binding"/>
    <property type="evidence" value="ECO:0007669"/>
    <property type="project" value="InterPro"/>
</dbReference>
<dbReference type="GO" id="GO:0001522">
    <property type="term" value="P:pseudouridine synthesis"/>
    <property type="evidence" value="ECO:0007669"/>
    <property type="project" value="InterPro"/>
</dbReference>
<dbReference type="PANTHER" id="PTHR47683:SF2">
    <property type="entry name" value="RNA-BINDING S4 DOMAIN-CONTAINING PROTEIN"/>
    <property type="match status" value="1"/>
</dbReference>
<dbReference type="Gene3D" id="3.30.2350.10">
    <property type="entry name" value="Pseudouridine synthase"/>
    <property type="match status" value="1"/>
</dbReference>
<sequence length="263" mass="29556">MRTKVSEYIRIDRQPAEAAIDISRGDVPPLNLDDDRSPPHISGTVDFAVRGMPRLSQRDAEDKAETPRYEPAMARLLLFNKPFGVLSQFTDRGSPTVRSTLSDFIAVKGVYPAGRLDRDSEGLLLLCDDGRLQARIADPRFKMPKTYLVQVEGDPQEAELARLRQGVLLKDGMTLPAEVLRIDAPDLWLRDPPIRQRKLIPDNWLRITIREGRNRQVRRMTAAVGLPTLRLVRWSIGDWSVAGIAPGEFEEVSTSARGLQRPA</sequence>
<dbReference type="GO" id="GO:0160137">
    <property type="term" value="F:23S rRNA pseudouridine(2457) synthase activity"/>
    <property type="evidence" value="ECO:0007669"/>
    <property type="project" value="UniProtKB-EC"/>
</dbReference>
<evidence type="ECO:0000313" key="3">
    <source>
        <dbReference type="Proteomes" id="UP000538670"/>
    </source>
</evidence>
<gene>
    <name evidence="2" type="ORF">GGR48_002484</name>
</gene>
<evidence type="ECO:0000259" key="1">
    <source>
        <dbReference type="Pfam" id="PF00849"/>
    </source>
</evidence>
<feature type="domain" description="Pseudouridine synthase RsuA/RluA-like" evidence="1">
    <location>
        <begin position="76"/>
        <end position="223"/>
    </location>
</feature>
<organism evidence="2 3">
    <name type="scientific">Sphingomonas pseudosanguinis</name>
    <dbReference type="NCBI Taxonomy" id="413712"/>
    <lineage>
        <taxon>Bacteria</taxon>
        <taxon>Pseudomonadati</taxon>
        <taxon>Pseudomonadota</taxon>
        <taxon>Alphaproteobacteria</taxon>
        <taxon>Sphingomonadales</taxon>
        <taxon>Sphingomonadaceae</taxon>
        <taxon>Sphingomonas</taxon>
    </lineage>
</organism>
<dbReference type="NCBIfam" id="TIGR00093">
    <property type="entry name" value="pseudouridine synthase"/>
    <property type="match status" value="1"/>
</dbReference>
<name>A0A7W6AGB2_9SPHN</name>
<dbReference type="AlphaFoldDB" id="A0A7W6AGB2"/>
<dbReference type="Proteomes" id="UP000538670">
    <property type="component" value="Unassembled WGS sequence"/>
</dbReference>
<evidence type="ECO:0000313" key="2">
    <source>
        <dbReference type="EMBL" id="MBB3880046.1"/>
    </source>
</evidence>
<dbReference type="InterPro" id="IPR020103">
    <property type="entry name" value="PsdUridine_synth_cat_dom_sf"/>
</dbReference>